<evidence type="ECO:0000313" key="2">
    <source>
        <dbReference type="EMBL" id="TKJ00045.1"/>
    </source>
</evidence>
<organism evidence="2 3">
    <name type="scientific">Bacillus cereus</name>
    <dbReference type="NCBI Taxonomy" id="1396"/>
    <lineage>
        <taxon>Bacteria</taxon>
        <taxon>Bacillati</taxon>
        <taxon>Bacillota</taxon>
        <taxon>Bacilli</taxon>
        <taxon>Bacillales</taxon>
        <taxon>Bacillaceae</taxon>
        <taxon>Bacillus</taxon>
        <taxon>Bacillus cereus group</taxon>
    </lineage>
</organism>
<dbReference type="AlphaFoldDB" id="A0A9X9A7B8"/>
<reference evidence="2 3" key="1">
    <citation type="journal article" date="2019" name="Environ. Microbiol.">
        <title>An active ?-lactamase is a part of an orchestrated cell wall stress resistance network of Bacillus subtilis and related rhizosphere species.</title>
        <authorList>
            <person name="Bucher T."/>
            <person name="Keren-Paz A."/>
            <person name="Hausser J."/>
            <person name="Olender T."/>
            <person name="Cytryn E."/>
            <person name="Kolodkin-Gal I."/>
        </authorList>
    </citation>
    <scope>NUCLEOTIDE SEQUENCE [LARGE SCALE GENOMIC DNA]</scope>
    <source>
        <strain evidence="2 3">I32</strain>
    </source>
</reference>
<evidence type="ECO:0000256" key="1">
    <source>
        <dbReference type="SAM" id="MobiDB-lite"/>
    </source>
</evidence>
<sequence>NIIFGGLDAIPVVGAVGKGVKAFKGTSELADLAKLLKFKEGMPGFNPNLGKNVVQSLKENKTLKNALDAMKNTPIPVAVRMVDTGIGMRLPYIESSTVGEVAGKFSKASTAAKDDAYQLAKGSGGSGVSKEGSVAKGTGKNL</sequence>
<proteinExistence type="predicted"/>
<dbReference type="InterPro" id="IPR051768">
    <property type="entry name" value="Bact_secretion_toxin"/>
</dbReference>
<gene>
    <name evidence="2" type="ORF">FC695_22565</name>
</gene>
<comment type="caution">
    <text evidence="2">The sequence shown here is derived from an EMBL/GenBank/DDBJ whole genome shotgun (WGS) entry which is preliminary data.</text>
</comment>
<evidence type="ECO:0000313" key="3">
    <source>
        <dbReference type="Proteomes" id="UP000308444"/>
    </source>
</evidence>
<name>A0A9X9A7B8_BACCE</name>
<dbReference type="Proteomes" id="UP000308444">
    <property type="component" value="Unassembled WGS sequence"/>
</dbReference>
<dbReference type="EMBL" id="SZOH01001696">
    <property type="protein sequence ID" value="TKJ00045.1"/>
    <property type="molecule type" value="Genomic_DNA"/>
</dbReference>
<feature type="non-terminal residue" evidence="2">
    <location>
        <position position="1"/>
    </location>
</feature>
<accession>A0A9X9A7B8</accession>
<dbReference type="PANTHER" id="PTHR34976">
    <property type="entry name" value="RIBONUCLEASE YQCG-RELATED"/>
    <property type="match status" value="1"/>
</dbReference>
<dbReference type="PANTHER" id="PTHR34976:SF2">
    <property type="entry name" value="TYPE VII SECRETION SYSTEM PROTEIN ESSD"/>
    <property type="match status" value="1"/>
</dbReference>
<feature type="compositionally biased region" description="Low complexity" evidence="1">
    <location>
        <begin position="128"/>
        <end position="142"/>
    </location>
</feature>
<feature type="region of interest" description="Disordered" evidence="1">
    <location>
        <begin position="119"/>
        <end position="142"/>
    </location>
</feature>
<feature type="non-terminal residue" evidence="2">
    <location>
        <position position="142"/>
    </location>
</feature>
<protein>
    <submittedName>
        <fullName evidence="2">Uncharacterized protein</fullName>
    </submittedName>
</protein>